<feature type="transmembrane region" description="Helical" evidence="2">
    <location>
        <begin position="88"/>
        <end position="109"/>
    </location>
</feature>
<feature type="transmembrane region" description="Helical" evidence="2">
    <location>
        <begin position="121"/>
        <end position="144"/>
    </location>
</feature>
<organism evidence="3 4">
    <name type="scientific">Fistulina hepatica ATCC 64428</name>
    <dbReference type="NCBI Taxonomy" id="1128425"/>
    <lineage>
        <taxon>Eukaryota</taxon>
        <taxon>Fungi</taxon>
        <taxon>Dikarya</taxon>
        <taxon>Basidiomycota</taxon>
        <taxon>Agaricomycotina</taxon>
        <taxon>Agaricomycetes</taxon>
        <taxon>Agaricomycetidae</taxon>
        <taxon>Agaricales</taxon>
        <taxon>Fistulinaceae</taxon>
        <taxon>Fistulina</taxon>
    </lineage>
</organism>
<feature type="region of interest" description="Disordered" evidence="1">
    <location>
        <begin position="185"/>
        <end position="209"/>
    </location>
</feature>
<name>A0A0D7AP14_9AGAR</name>
<keyword evidence="2" id="KW-1133">Transmembrane helix</keyword>
<feature type="transmembrane region" description="Helical" evidence="2">
    <location>
        <begin position="16"/>
        <end position="36"/>
    </location>
</feature>
<keyword evidence="2" id="KW-0812">Transmembrane</keyword>
<protein>
    <submittedName>
        <fullName evidence="3">Uncharacterized protein</fullName>
    </submittedName>
</protein>
<gene>
    <name evidence="3" type="ORF">FISHEDRAFT_55141</name>
</gene>
<evidence type="ECO:0000256" key="1">
    <source>
        <dbReference type="SAM" id="MobiDB-lite"/>
    </source>
</evidence>
<evidence type="ECO:0000256" key="2">
    <source>
        <dbReference type="SAM" id="Phobius"/>
    </source>
</evidence>
<dbReference type="Proteomes" id="UP000054144">
    <property type="component" value="Unassembled WGS sequence"/>
</dbReference>
<evidence type="ECO:0000313" key="3">
    <source>
        <dbReference type="EMBL" id="KIY53504.1"/>
    </source>
</evidence>
<evidence type="ECO:0000313" key="4">
    <source>
        <dbReference type="Proteomes" id="UP000054144"/>
    </source>
</evidence>
<reference evidence="3 4" key="1">
    <citation type="journal article" date="2015" name="Fungal Genet. Biol.">
        <title>Evolution of novel wood decay mechanisms in Agaricales revealed by the genome sequences of Fistulina hepatica and Cylindrobasidium torrendii.</title>
        <authorList>
            <person name="Floudas D."/>
            <person name="Held B.W."/>
            <person name="Riley R."/>
            <person name="Nagy L.G."/>
            <person name="Koehler G."/>
            <person name="Ransdell A.S."/>
            <person name="Younus H."/>
            <person name="Chow J."/>
            <person name="Chiniquy J."/>
            <person name="Lipzen A."/>
            <person name="Tritt A."/>
            <person name="Sun H."/>
            <person name="Haridas S."/>
            <person name="LaButti K."/>
            <person name="Ohm R.A."/>
            <person name="Kues U."/>
            <person name="Blanchette R.A."/>
            <person name="Grigoriev I.V."/>
            <person name="Minto R.E."/>
            <person name="Hibbett D.S."/>
        </authorList>
    </citation>
    <scope>NUCLEOTIDE SEQUENCE [LARGE SCALE GENOMIC DNA]</scope>
    <source>
        <strain evidence="3 4">ATCC 64428</strain>
    </source>
</reference>
<accession>A0A0D7AP14</accession>
<keyword evidence="2" id="KW-0472">Membrane</keyword>
<dbReference type="AlphaFoldDB" id="A0A0D7AP14"/>
<proteinExistence type="predicted"/>
<sequence length="209" mass="22968">MNSSIEPLIHLPRGPVLTYIILGVTVVGALGISWFYTIYIGMLVITAVISFCLLPSSPTFLVAIWVYPLLAAIIMGFSSAKALVTQPLLLILLLMVGAFTFPTWVFFWGRDPESPWALAQAMQVIFGSAAGYSLVFLSVLAVFVPRSRWGRLGTLLNQLTIAWGICAEFCKSPVAHLCPRPHEDSLPSKCFSPQDTPDLPPPYERDEIV</sequence>
<dbReference type="EMBL" id="KN881616">
    <property type="protein sequence ID" value="KIY53504.1"/>
    <property type="molecule type" value="Genomic_DNA"/>
</dbReference>
<keyword evidence="4" id="KW-1185">Reference proteome</keyword>